<dbReference type="Gene3D" id="3.30.420.10">
    <property type="entry name" value="Ribonuclease H-like superfamily/Ribonuclease H"/>
    <property type="match status" value="1"/>
</dbReference>
<name>A0A0F7U545_PENBI</name>
<dbReference type="InterPro" id="IPR036691">
    <property type="entry name" value="Endo/exonu/phosph_ase_sf"/>
</dbReference>
<dbReference type="InterPro" id="IPR036875">
    <property type="entry name" value="Znf_CCHC_sf"/>
</dbReference>
<evidence type="ECO:0000313" key="7">
    <source>
        <dbReference type="Proteomes" id="UP000042958"/>
    </source>
</evidence>
<reference evidence="7" key="1">
    <citation type="journal article" date="2015" name="Genome Announc.">
        <title>Draft genome sequence of the fungus Penicillium brasilianum MG11.</title>
        <authorList>
            <person name="Horn F."/>
            <person name="Linde J."/>
            <person name="Mattern D.J."/>
            <person name="Walther G."/>
            <person name="Guthke R."/>
            <person name="Brakhage A.A."/>
            <person name="Valiante V."/>
        </authorList>
    </citation>
    <scope>NUCLEOTIDE SEQUENCE [LARGE SCALE GENOMIC DNA]</scope>
    <source>
        <strain evidence="7">MG11</strain>
    </source>
</reference>
<feature type="domain" description="CCHC-type" evidence="4">
    <location>
        <begin position="386"/>
        <end position="401"/>
    </location>
</feature>
<protein>
    <submittedName>
        <fullName evidence="6">Putative Reverse transcriptase</fullName>
    </submittedName>
</protein>
<keyword evidence="2" id="KW-0175">Coiled coil</keyword>
<keyword evidence="1" id="KW-0862">Zinc</keyword>
<accession>A0A0F7U545</accession>
<dbReference type="SUPFAM" id="SSF56672">
    <property type="entry name" value="DNA/RNA polymerases"/>
    <property type="match status" value="1"/>
</dbReference>
<evidence type="ECO:0000313" key="6">
    <source>
        <dbReference type="EMBL" id="CEJ62502.1"/>
    </source>
</evidence>
<sequence length="1515" mass="169979">MAGRAETRTPEPPDRDEHEDSPPRLARPKRTTRPPNNYAREQEIDNDQRTTRSQLRKKTQDKPATQRDAVISDDSATESEDLNTATLVKELIKLRREIRRRDELHKEELQKVKDEFSAALAEVRHELQTLTDRPLTLQSHTETCAQNNHDEILREIQSLRDAISPSVPTGSPSYADVARTPPLSHPSNIRTLSTSNTTPTTFTDTLYCTIDTSRMAENGNERMSAGPIRATVETEIRKMEDHIHWRCRAVTVDPKNTNRIRIACRDEAEHQLVKKVAEAKIGAGARVLRDELYPIKVDSVNKAAVLDENDEIRAGAAAAFSEENEATVAKIAWLSGKENAKAYGSMVVYLTKGTDARRLLAEGFFHAGGESGVTSTFEYRPRPMQCYNCQEIGHKAFQCKNVQSASHAEAHMNRTAKTAGNSIRHVMNKTLRIIQLNVRKQGAVHDSLMNDEETQGAVALAIQEPQARRIQGRLLTTPMGHHKWTKLVPSTWREGRWAIRSMLWINRDVEAEQVSIESPDLTAAVIRLPERLIFMASVYVEGGDAAALLETCDHLRKAITEVRRHTGTALEIIIVGDFNRHDQLWGGDDVSLVRQGEADPIIDFMNEFALSSLLKRGTKTWHGAGQSGDCESTIDLVLASENLADSMVKCAILGTEHGSDHCTIETAFDVPWKPPTHQERLLLKNAPWKEINIRIANSLAASPLEGTVQQKTDRLVSAVWEAVHALTPKAKPSPHAKRWWTDDLTQLRQIYTYWRNHARSERRAGRKVPRLEEMAQGAAKQYHDAIRQQKKKHWNEFLADNDNIWKAAKYLKSGDDAAFGKVPQLLRANGTTTIDHKEQAEELLTTFFPPLPEIIDDEGTRPERAPVEMPAITMEEVERQLLAAKSWKAPGEDGLPVIVWKMTWSTVKDRVLNLFQASLEGGTLPRQWRHAKIIPLKKPNKENYNIAKAWRPISLLATLGKVLESVVAERISHAVETYGLLPTSHFGARKQRSAEQALVFLQEQIYTAWRGRRVVSLISFDVKGAYNGVCKERLLQRMKARGIPEDLLQWVEAFCSERTATIQINGQLSEVQSLPQAGLPQGSPLSPILFLFFNADLVQRQIDSQGGAIAFVDDFTAWVTGPTAQSNREGIETIINDALDWEKRSGATFEAEKTAIIHFAPKAHKTDQEPFTIKGQTVVPRDHVKILGVLMDTRLKYKEHIARAASKGLEAAMELRRLRGLTPATARQLFTSTVAPVVDYASTVWMHACKDKASGPINRVQRVGAQAIVGTFLTVATSVAEAEAHIAAAQHRFWRRAVKMWTDIHTLPETHPLRKSTACMKKFRRYHRSPLYQVTDALNNIEMETLETINPFTLAPWETRVQTDVEAMPDPHTASGGSIQIAVSSSARNGLVGFGVAIKKQPPRYRKLKLKTFSVTLGARSEQNPFSAELAAMAHVLNMLVGLKDYRIMLLTSNRAAARTIANPRQQSGQDFIRQTYRLMKRLQRNGNHINILWVPTSKDNKLLGLAKEQARNAT</sequence>
<dbReference type="Proteomes" id="UP000042958">
    <property type="component" value="Unassembled WGS sequence"/>
</dbReference>
<feature type="coiled-coil region" evidence="2">
    <location>
        <begin position="95"/>
        <end position="133"/>
    </location>
</feature>
<proteinExistence type="predicted"/>
<dbReference type="InterPro" id="IPR001878">
    <property type="entry name" value="Znf_CCHC"/>
</dbReference>
<dbReference type="InterPro" id="IPR005135">
    <property type="entry name" value="Endo/exonuclease/phosphatase"/>
</dbReference>
<dbReference type="GO" id="GO:0003964">
    <property type="term" value="F:RNA-directed DNA polymerase activity"/>
    <property type="evidence" value="ECO:0007669"/>
    <property type="project" value="UniProtKB-KW"/>
</dbReference>
<dbReference type="PROSITE" id="PS50158">
    <property type="entry name" value="ZF_CCHC"/>
    <property type="match status" value="1"/>
</dbReference>
<keyword evidence="6" id="KW-0548">Nucleotidyltransferase</keyword>
<evidence type="ECO:0000259" key="4">
    <source>
        <dbReference type="PROSITE" id="PS50158"/>
    </source>
</evidence>
<feature type="compositionally biased region" description="Basic and acidic residues" evidence="3">
    <location>
        <begin position="1"/>
        <end position="22"/>
    </location>
</feature>
<keyword evidence="7" id="KW-1185">Reference proteome</keyword>
<organism evidence="6 7">
    <name type="scientific">Penicillium brasilianum</name>
    <dbReference type="NCBI Taxonomy" id="104259"/>
    <lineage>
        <taxon>Eukaryota</taxon>
        <taxon>Fungi</taxon>
        <taxon>Dikarya</taxon>
        <taxon>Ascomycota</taxon>
        <taxon>Pezizomycotina</taxon>
        <taxon>Eurotiomycetes</taxon>
        <taxon>Eurotiomycetidae</taxon>
        <taxon>Eurotiales</taxon>
        <taxon>Aspergillaceae</taxon>
        <taxon>Penicillium</taxon>
    </lineage>
</organism>
<dbReference type="Pfam" id="PF00078">
    <property type="entry name" value="RVT_1"/>
    <property type="match status" value="1"/>
</dbReference>
<feature type="region of interest" description="Disordered" evidence="3">
    <location>
        <begin position="163"/>
        <end position="196"/>
    </location>
</feature>
<dbReference type="PANTHER" id="PTHR33481:SF1">
    <property type="entry name" value="ENDONUCLEASE_EXONUCLEASE_PHOSPHATASE DOMAIN-CONTAINING PROTEIN-RELATED"/>
    <property type="match status" value="1"/>
</dbReference>
<keyword evidence="6" id="KW-0695">RNA-directed DNA polymerase</keyword>
<keyword evidence="6" id="KW-0808">Transferase</keyword>
<evidence type="ECO:0000256" key="1">
    <source>
        <dbReference type="PROSITE-ProRule" id="PRU00047"/>
    </source>
</evidence>
<dbReference type="CDD" id="cd01650">
    <property type="entry name" value="RT_nLTR_like"/>
    <property type="match status" value="1"/>
</dbReference>
<feature type="domain" description="Reverse transcriptase" evidence="5">
    <location>
        <begin position="917"/>
        <end position="1178"/>
    </location>
</feature>
<feature type="compositionally biased region" description="Basic and acidic residues" evidence="3">
    <location>
        <begin position="40"/>
        <end position="50"/>
    </location>
</feature>
<evidence type="ECO:0000259" key="5">
    <source>
        <dbReference type="PROSITE" id="PS50878"/>
    </source>
</evidence>
<dbReference type="Gene3D" id="3.60.10.10">
    <property type="entry name" value="Endonuclease/exonuclease/phosphatase"/>
    <property type="match status" value="1"/>
</dbReference>
<feature type="region of interest" description="Disordered" evidence="3">
    <location>
        <begin position="1"/>
        <end position="80"/>
    </location>
</feature>
<gene>
    <name evidence="6" type="ORF">PMG11_10999</name>
</gene>
<dbReference type="SUPFAM" id="SSF56219">
    <property type="entry name" value="DNase I-like"/>
    <property type="match status" value="1"/>
</dbReference>
<dbReference type="Pfam" id="PF00098">
    <property type="entry name" value="zf-CCHC"/>
    <property type="match status" value="1"/>
</dbReference>
<dbReference type="PROSITE" id="PS50878">
    <property type="entry name" value="RT_POL"/>
    <property type="match status" value="1"/>
</dbReference>
<dbReference type="InterPro" id="IPR043502">
    <property type="entry name" value="DNA/RNA_pol_sf"/>
</dbReference>
<dbReference type="SMART" id="SM00343">
    <property type="entry name" value="ZnF_C2HC"/>
    <property type="match status" value="1"/>
</dbReference>
<dbReference type="EMBL" id="CDHK01000017">
    <property type="protein sequence ID" value="CEJ62502.1"/>
    <property type="molecule type" value="Genomic_DNA"/>
</dbReference>
<keyword evidence="1" id="KW-0479">Metal-binding</keyword>
<dbReference type="InterPro" id="IPR036397">
    <property type="entry name" value="RNaseH_sf"/>
</dbReference>
<dbReference type="SUPFAM" id="SSF57756">
    <property type="entry name" value="Retrovirus zinc finger-like domains"/>
    <property type="match status" value="1"/>
</dbReference>
<keyword evidence="1" id="KW-0863">Zinc-finger</keyword>
<evidence type="ECO:0000256" key="2">
    <source>
        <dbReference type="SAM" id="Coils"/>
    </source>
</evidence>
<dbReference type="GO" id="GO:0003676">
    <property type="term" value="F:nucleic acid binding"/>
    <property type="evidence" value="ECO:0007669"/>
    <property type="project" value="InterPro"/>
</dbReference>
<dbReference type="GO" id="GO:0008270">
    <property type="term" value="F:zinc ion binding"/>
    <property type="evidence" value="ECO:0007669"/>
    <property type="project" value="UniProtKB-KW"/>
</dbReference>
<dbReference type="STRING" id="104259.A0A0F7U545"/>
<dbReference type="InterPro" id="IPR000477">
    <property type="entry name" value="RT_dom"/>
</dbReference>
<dbReference type="OrthoDB" id="4159828at2759"/>
<dbReference type="PANTHER" id="PTHR33481">
    <property type="entry name" value="REVERSE TRANSCRIPTASE"/>
    <property type="match status" value="1"/>
</dbReference>
<evidence type="ECO:0000256" key="3">
    <source>
        <dbReference type="SAM" id="MobiDB-lite"/>
    </source>
</evidence>
<dbReference type="Pfam" id="PF14529">
    <property type="entry name" value="Exo_endo_phos_2"/>
    <property type="match status" value="1"/>
</dbReference>